<comment type="caution">
    <text evidence="10">The sequence shown here is derived from an EMBL/GenBank/DDBJ whole genome shotgun (WGS) entry which is preliminary data.</text>
</comment>
<evidence type="ECO:0000256" key="7">
    <source>
        <dbReference type="ARBA" id="ARBA00023065"/>
    </source>
</evidence>
<dbReference type="PANTHER" id="PTHR30607:SF2">
    <property type="entry name" value="POTASSIUM-TRANSPORTING ATPASE POTASSIUM-BINDING SUBUNIT"/>
    <property type="match status" value="1"/>
</dbReference>
<dbReference type="AlphaFoldDB" id="A0A934N4A8"/>
<feature type="transmembrane region" description="Helical" evidence="9">
    <location>
        <begin position="62"/>
        <end position="84"/>
    </location>
</feature>
<keyword evidence="2 9" id="KW-1003">Cell membrane</keyword>
<evidence type="ECO:0000313" key="10">
    <source>
        <dbReference type="EMBL" id="MBJ7600065.1"/>
    </source>
</evidence>
<keyword evidence="11" id="KW-1185">Reference proteome</keyword>
<feature type="transmembrane region" description="Helical" evidence="9">
    <location>
        <begin position="6"/>
        <end position="26"/>
    </location>
</feature>
<evidence type="ECO:0000256" key="9">
    <source>
        <dbReference type="HAMAP-Rule" id="MF_00275"/>
    </source>
</evidence>
<feature type="transmembrane region" description="Helical" evidence="9">
    <location>
        <begin position="428"/>
        <end position="448"/>
    </location>
</feature>
<dbReference type="NCBIfam" id="TIGR00680">
    <property type="entry name" value="kdpA"/>
    <property type="match status" value="1"/>
</dbReference>
<evidence type="ECO:0000256" key="5">
    <source>
        <dbReference type="ARBA" id="ARBA00022958"/>
    </source>
</evidence>
<feature type="transmembrane region" description="Helical" evidence="9">
    <location>
        <begin position="497"/>
        <end position="515"/>
    </location>
</feature>
<accession>A0A934N4A8</accession>
<dbReference type="GO" id="GO:0006813">
    <property type="term" value="P:potassium ion transport"/>
    <property type="evidence" value="ECO:0007669"/>
    <property type="project" value="UniProtKB-UniRule"/>
</dbReference>
<reference evidence="10" key="1">
    <citation type="submission" date="2020-10" db="EMBL/GenBank/DDBJ databases">
        <title>Ca. Dormibacterota MAGs.</title>
        <authorList>
            <person name="Montgomery K."/>
        </authorList>
    </citation>
    <scope>NUCLEOTIDE SEQUENCE [LARGE SCALE GENOMIC DNA]</scope>
    <source>
        <strain evidence="10">SC8812_S17_10</strain>
    </source>
</reference>
<dbReference type="Proteomes" id="UP000612893">
    <property type="component" value="Unassembled WGS sequence"/>
</dbReference>
<feature type="transmembrane region" description="Helical" evidence="9">
    <location>
        <begin position="388"/>
        <end position="408"/>
    </location>
</feature>
<comment type="subunit">
    <text evidence="9">The system is composed of three essential subunits: KdpA, KdpB and KdpC.</text>
</comment>
<dbReference type="GO" id="GO:0030955">
    <property type="term" value="F:potassium ion binding"/>
    <property type="evidence" value="ECO:0007669"/>
    <property type="project" value="UniProtKB-UniRule"/>
</dbReference>
<dbReference type="RefSeq" id="WP_338203753.1">
    <property type="nucleotide sequence ID" value="NZ_JAEKNR010000186.1"/>
</dbReference>
<dbReference type="Pfam" id="PF03814">
    <property type="entry name" value="KdpA"/>
    <property type="match status" value="1"/>
</dbReference>
<comment type="similarity">
    <text evidence="9">Belongs to the KdpA family.</text>
</comment>
<sequence>MVLDIIGVSATFLAVFLGAWFIGPYLHRVFTGQRVFLAPVVRPVERGFYWISGIKEDQEQSWVHYLVAMLVVQVISLLFTYVILRLQDHLPLNPLGFSGVAPDLAMNTAISFTTNTNWQNYTGEQTMSYLSQMLGLTIHNFLSAATGIALAVALVRGIASRSLKTIGNFYVDATRAILYVLLPISIVGALVLASQGVIQTLGTYPVAHTLDGAKQLIAVGPFASQEVIKDLGNNGGGPFNANSAHPFENPNGFTNQFEIFLELLIPFGLAVMFGRWVGNVKQGLAIGGAMALVLVAATAIAIGAEQVGNPALTGAGVTQASTSTQAGGNMEGKSVRFGPIYSADFAAATTGTSTGSVNSSHDSFTPVGGMVPLVLIQLGEITPGGVGAGLYGMLMFAVIAVFIAGLMVGRTPAYLGKKIESREVRMAVLTLLVGPAVILGFTALSVLLPAGKAGPLNPGAHGFSEILYAFSSTNGNNGSAFAGLTGNTVYYNSTLSAAMWFGRFIFVIPLLALAGSLAGKKVVPAGRGTFATDTPLFAGLIVGVIIIVGALTFFPALALGPLLEHFQLAAGHLAH</sequence>
<evidence type="ECO:0000256" key="8">
    <source>
        <dbReference type="ARBA" id="ARBA00023136"/>
    </source>
</evidence>
<keyword evidence="8 9" id="KW-0472">Membrane</keyword>
<evidence type="ECO:0000256" key="2">
    <source>
        <dbReference type="ARBA" id="ARBA00022475"/>
    </source>
</evidence>
<dbReference type="EMBL" id="JAEKNR010000186">
    <property type="protein sequence ID" value="MBJ7600065.1"/>
    <property type="molecule type" value="Genomic_DNA"/>
</dbReference>
<dbReference type="PANTHER" id="PTHR30607">
    <property type="entry name" value="POTASSIUM-TRANSPORTING ATPASE A CHAIN"/>
    <property type="match status" value="1"/>
</dbReference>
<evidence type="ECO:0000313" key="11">
    <source>
        <dbReference type="Proteomes" id="UP000612893"/>
    </source>
</evidence>
<organism evidence="10 11">
    <name type="scientific">Candidatus Nephthysia bennettiae</name>
    <dbReference type="NCBI Taxonomy" id="3127016"/>
    <lineage>
        <taxon>Bacteria</taxon>
        <taxon>Bacillati</taxon>
        <taxon>Candidatus Dormiibacterota</taxon>
        <taxon>Candidatus Dormibacteria</taxon>
        <taxon>Candidatus Dormibacterales</taxon>
        <taxon>Candidatus Dormibacteraceae</taxon>
        <taxon>Candidatus Nephthysia</taxon>
    </lineage>
</organism>
<evidence type="ECO:0000256" key="6">
    <source>
        <dbReference type="ARBA" id="ARBA00022989"/>
    </source>
</evidence>
<comment type="function">
    <text evidence="9">Part of the high-affinity ATP-driven potassium transport (or Kdp) system, which catalyzes the hydrolysis of ATP coupled with the electrogenic transport of potassium into the cytoplasm. This subunit binds the extracellular potassium ions and delivers the ions to the membrane domain of KdpB through an intramembrane tunnel.</text>
</comment>
<comment type="subcellular location">
    <subcellularLocation>
        <location evidence="9">Cell membrane</location>
        <topology evidence="9">Multi-pass membrane protein</topology>
    </subcellularLocation>
</comment>
<evidence type="ECO:0000256" key="4">
    <source>
        <dbReference type="ARBA" id="ARBA00022692"/>
    </source>
</evidence>
<keyword evidence="6 9" id="KW-1133">Transmembrane helix</keyword>
<dbReference type="InterPro" id="IPR004623">
    <property type="entry name" value="KdpA"/>
</dbReference>
<feature type="transmembrane region" description="Helical" evidence="9">
    <location>
        <begin position="259"/>
        <end position="277"/>
    </location>
</feature>
<feature type="transmembrane region" description="Helical" evidence="9">
    <location>
        <begin position="133"/>
        <end position="155"/>
    </location>
</feature>
<feature type="transmembrane region" description="Helical" evidence="9">
    <location>
        <begin position="536"/>
        <end position="558"/>
    </location>
</feature>
<keyword evidence="5 9" id="KW-0630">Potassium</keyword>
<evidence type="ECO:0000256" key="3">
    <source>
        <dbReference type="ARBA" id="ARBA00022538"/>
    </source>
</evidence>
<feature type="transmembrane region" description="Helical" evidence="9">
    <location>
        <begin position="284"/>
        <end position="304"/>
    </location>
</feature>
<dbReference type="GO" id="GO:0005886">
    <property type="term" value="C:plasma membrane"/>
    <property type="evidence" value="ECO:0007669"/>
    <property type="project" value="UniProtKB-SubCell"/>
</dbReference>
<proteinExistence type="inferred from homology"/>
<dbReference type="PIRSF" id="PIRSF001294">
    <property type="entry name" value="K_ATPaseA"/>
    <property type="match status" value="1"/>
</dbReference>
<keyword evidence="4 9" id="KW-0812">Transmembrane</keyword>
<keyword evidence="1 9" id="KW-0813">Transport</keyword>
<name>A0A934N4A8_9BACT</name>
<dbReference type="HAMAP" id="MF_00275">
    <property type="entry name" value="KdpA"/>
    <property type="match status" value="1"/>
</dbReference>
<gene>
    <name evidence="9 10" type="primary">kdpA</name>
    <name evidence="10" type="ORF">JF922_18560</name>
</gene>
<protein>
    <recommendedName>
        <fullName evidence="9">Potassium-transporting ATPase potassium-binding subunit</fullName>
    </recommendedName>
    <alternativeName>
        <fullName evidence="9">ATP phosphohydrolase [potassium-transporting] A chain</fullName>
    </alternativeName>
    <alternativeName>
        <fullName evidence="9">Potassium-binding and translocating subunit A</fullName>
    </alternativeName>
    <alternativeName>
        <fullName evidence="9">Potassium-translocating ATPase A chain</fullName>
    </alternativeName>
</protein>
<evidence type="ECO:0000256" key="1">
    <source>
        <dbReference type="ARBA" id="ARBA00022448"/>
    </source>
</evidence>
<feature type="transmembrane region" description="Helical" evidence="9">
    <location>
        <begin position="176"/>
        <end position="198"/>
    </location>
</feature>
<keyword evidence="7 9" id="KW-0406">Ion transport</keyword>
<keyword evidence="3 9" id="KW-0633">Potassium transport</keyword>